<dbReference type="Gramene" id="OE9A103742T1">
    <property type="protein sequence ID" value="OE9A103742C1"/>
    <property type="gene ID" value="OE9A103742"/>
</dbReference>
<name>A0A8S0QZC7_OLEEU</name>
<dbReference type="EMBL" id="CACTIH010002038">
    <property type="protein sequence ID" value="CAA2972091.1"/>
    <property type="molecule type" value="Genomic_DNA"/>
</dbReference>
<dbReference type="PROSITE" id="PS51257">
    <property type="entry name" value="PROKAR_LIPOPROTEIN"/>
    <property type="match status" value="1"/>
</dbReference>
<sequence length="143" mass="14727">MATRRSRLSSTTVPTVVGGCGDNNSKRSSRYCMEDGGPTIVVGDLVDIWGECGGGGGGFEFRCDSMIWCSSGVASLWSKLVSRLCCAAMGGGVGKGGGAVGEDGVLCRDGFGVYDVVFFSNLGGDAAWRNGSSCGGRGRKCWQ</sequence>
<accession>A0A8S0QZC7</accession>
<dbReference type="Proteomes" id="UP000594638">
    <property type="component" value="Unassembled WGS sequence"/>
</dbReference>
<dbReference type="AlphaFoldDB" id="A0A8S0QZC7"/>
<evidence type="ECO:0000313" key="2">
    <source>
        <dbReference type="Proteomes" id="UP000594638"/>
    </source>
</evidence>
<proteinExistence type="predicted"/>
<protein>
    <submittedName>
        <fullName evidence="1">Uncharacterized protein</fullName>
    </submittedName>
</protein>
<reference evidence="1 2" key="1">
    <citation type="submission" date="2019-12" db="EMBL/GenBank/DDBJ databases">
        <authorList>
            <person name="Alioto T."/>
            <person name="Alioto T."/>
            <person name="Gomez Garrido J."/>
        </authorList>
    </citation>
    <scope>NUCLEOTIDE SEQUENCE [LARGE SCALE GENOMIC DNA]</scope>
</reference>
<organism evidence="1 2">
    <name type="scientific">Olea europaea subsp. europaea</name>
    <dbReference type="NCBI Taxonomy" id="158383"/>
    <lineage>
        <taxon>Eukaryota</taxon>
        <taxon>Viridiplantae</taxon>
        <taxon>Streptophyta</taxon>
        <taxon>Embryophyta</taxon>
        <taxon>Tracheophyta</taxon>
        <taxon>Spermatophyta</taxon>
        <taxon>Magnoliopsida</taxon>
        <taxon>eudicotyledons</taxon>
        <taxon>Gunneridae</taxon>
        <taxon>Pentapetalae</taxon>
        <taxon>asterids</taxon>
        <taxon>lamiids</taxon>
        <taxon>Lamiales</taxon>
        <taxon>Oleaceae</taxon>
        <taxon>Oleeae</taxon>
        <taxon>Olea</taxon>
    </lineage>
</organism>
<keyword evidence="2" id="KW-1185">Reference proteome</keyword>
<evidence type="ECO:0000313" key="1">
    <source>
        <dbReference type="EMBL" id="CAA2972091.1"/>
    </source>
</evidence>
<gene>
    <name evidence="1" type="ORF">OLEA9_A103742</name>
</gene>
<comment type="caution">
    <text evidence="1">The sequence shown here is derived from an EMBL/GenBank/DDBJ whole genome shotgun (WGS) entry which is preliminary data.</text>
</comment>